<evidence type="ECO:0000313" key="2">
    <source>
        <dbReference type="Proteomes" id="UP000244162"/>
    </source>
</evidence>
<dbReference type="RefSeq" id="WP_107968801.1">
    <property type="nucleotide sequence ID" value="NZ_NWBU01000010.1"/>
</dbReference>
<dbReference type="InterPro" id="IPR043856">
    <property type="entry name" value="DUF5818"/>
</dbReference>
<dbReference type="AlphaFoldDB" id="A0A2T5FX24"/>
<dbReference type="EMBL" id="NWBU01000010">
    <property type="protein sequence ID" value="PTQ10332.1"/>
    <property type="molecule type" value="Genomic_DNA"/>
</dbReference>
<evidence type="ECO:0000313" key="1">
    <source>
        <dbReference type="EMBL" id="PTQ10332.1"/>
    </source>
</evidence>
<accession>A0A2T5FX24</accession>
<dbReference type="OrthoDB" id="7452659at2"/>
<proteinExistence type="predicted"/>
<dbReference type="Proteomes" id="UP000244162">
    <property type="component" value="Unassembled WGS sequence"/>
</dbReference>
<sequence length="66" mass="7201">MDEAEAIDEAGLLLREGGGFVLQRDAGGLWHLDMHRVPVDLVGKRVRIIGIRSRPDLVDVEGVQPG</sequence>
<comment type="caution">
    <text evidence="1">The sequence shown here is derived from an EMBL/GenBank/DDBJ whole genome shotgun (WGS) entry which is preliminary data.</text>
</comment>
<reference evidence="1 2" key="1">
    <citation type="submission" date="2017-09" db="EMBL/GenBank/DDBJ databases">
        <title>Sphingomonas panjinensis sp.nov., isolated from oil-contaminated soil.</title>
        <authorList>
            <person name="Wang L."/>
            <person name="Chen L."/>
        </authorList>
    </citation>
    <scope>NUCLEOTIDE SEQUENCE [LARGE SCALE GENOMIC DNA]</scope>
    <source>
        <strain evidence="1 2">FW-11</strain>
    </source>
</reference>
<gene>
    <name evidence="1" type="ORF">CLG96_13680</name>
</gene>
<keyword evidence="2" id="KW-1185">Reference proteome</keyword>
<dbReference type="Pfam" id="PF19135">
    <property type="entry name" value="DUF5818"/>
    <property type="match status" value="1"/>
</dbReference>
<protein>
    <submittedName>
        <fullName evidence="1">Uncharacterized protein</fullName>
    </submittedName>
</protein>
<name>A0A2T5FX24_9SPHN</name>
<organism evidence="1 2">
    <name type="scientific">Sphingomonas oleivorans</name>
    <dbReference type="NCBI Taxonomy" id="1735121"/>
    <lineage>
        <taxon>Bacteria</taxon>
        <taxon>Pseudomonadati</taxon>
        <taxon>Pseudomonadota</taxon>
        <taxon>Alphaproteobacteria</taxon>
        <taxon>Sphingomonadales</taxon>
        <taxon>Sphingomonadaceae</taxon>
        <taxon>Sphingomonas</taxon>
    </lineage>
</organism>